<proteinExistence type="predicted"/>
<evidence type="ECO:0000313" key="2">
    <source>
        <dbReference type="Proteomes" id="UP000475862"/>
    </source>
</evidence>
<keyword evidence="2" id="KW-1185">Reference proteome</keyword>
<gene>
    <name evidence="1" type="ORF">AGLY_003220</name>
</gene>
<organism evidence="1 2">
    <name type="scientific">Aphis glycines</name>
    <name type="common">Soybean aphid</name>
    <dbReference type="NCBI Taxonomy" id="307491"/>
    <lineage>
        <taxon>Eukaryota</taxon>
        <taxon>Metazoa</taxon>
        <taxon>Ecdysozoa</taxon>
        <taxon>Arthropoda</taxon>
        <taxon>Hexapoda</taxon>
        <taxon>Insecta</taxon>
        <taxon>Pterygota</taxon>
        <taxon>Neoptera</taxon>
        <taxon>Paraneoptera</taxon>
        <taxon>Hemiptera</taxon>
        <taxon>Sternorrhyncha</taxon>
        <taxon>Aphidomorpha</taxon>
        <taxon>Aphidoidea</taxon>
        <taxon>Aphididae</taxon>
        <taxon>Aphidini</taxon>
        <taxon>Aphis</taxon>
        <taxon>Aphis</taxon>
    </lineage>
</organism>
<dbReference type="EMBL" id="VYZN01000009">
    <property type="protein sequence ID" value="KAE9543309.1"/>
    <property type="molecule type" value="Genomic_DNA"/>
</dbReference>
<comment type="caution">
    <text evidence="1">The sequence shown here is derived from an EMBL/GenBank/DDBJ whole genome shotgun (WGS) entry which is preliminary data.</text>
</comment>
<dbReference type="AlphaFoldDB" id="A0A6G0U3V9"/>
<name>A0A6G0U3V9_APHGL</name>
<accession>A0A6G0U3V9</accession>
<sequence length="183" mass="20130">MKDNSVHKIDHVSENPVRIVQVHVVVTADHADGDVGPLAVELVGVLQVRGVPAAVLVGQDEHDRARDVAQDLLLLVERHHRIERQFQALVAGERVLVAVVVRADQRSAGQYARRLDGQLGRPAGHHFGHRLVERVRGRQAAALSAVQRLRGVDPAADRGQRVPMSTDRGPMWSNTIRHLTRSG</sequence>
<dbReference type="Proteomes" id="UP000475862">
    <property type="component" value="Unassembled WGS sequence"/>
</dbReference>
<evidence type="ECO:0000313" key="1">
    <source>
        <dbReference type="EMBL" id="KAE9543309.1"/>
    </source>
</evidence>
<reference evidence="1 2" key="1">
    <citation type="submission" date="2019-08" db="EMBL/GenBank/DDBJ databases">
        <title>The genome of the soybean aphid Biotype 1, its phylome, world population structure and adaptation to the North American continent.</title>
        <authorList>
            <person name="Giordano R."/>
            <person name="Donthu R.K."/>
            <person name="Hernandez A.G."/>
            <person name="Wright C.L."/>
            <person name="Zimin A.V."/>
        </authorList>
    </citation>
    <scope>NUCLEOTIDE SEQUENCE [LARGE SCALE GENOMIC DNA]</scope>
    <source>
        <tissue evidence="1">Whole aphids</tissue>
    </source>
</reference>
<protein>
    <submittedName>
        <fullName evidence="1">Uncharacterized protein</fullName>
    </submittedName>
</protein>